<reference evidence="1" key="1">
    <citation type="submission" date="2021-11" db="EMBL/GenBank/DDBJ databases">
        <title>Complete genome sequence of Pseudomonas phage Eisa9.</title>
        <authorList>
            <person name="Korniienko N."/>
            <person name="Kharina A."/>
            <person name="Zrelovs N."/>
            <person name="Jindrichova B."/>
            <person name="Moravec T."/>
            <person name="Budzanivska I."/>
            <person name="Burketova L."/>
            <person name="Kalachova T."/>
        </authorList>
    </citation>
    <scope>NUCLEOTIDE SEQUENCE</scope>
</reference>
<evidence type="ECO:0000313" key="2">
    <source>
        <dbReference type="Proteomes" id="UP000828016"/>
    </source>
</evidence>
<evidence type="ECO:0000313" key="1">
    <source>
        <dbReference type="EMBL" id="UGL61124.1"/>
    </source>
</evidence>
<organism evidence="1 2">
    <name type="scientific">Pseudomonas phage Eisa9</name>
    <dbReference type="NCBI Taxonomy" id="2900148"/>
    <lineage>
        <taxon>Viruses</taxon>
        <taxon>Duplodnaviria</taxon>
        <taxon>Heunggongvirae</taxon>
        <taxon>Uroviricota</taxon>
        <taxon>Caudoviricetes</taxon>
        <taxon>Autographivirales</taxon>
        <taxon>Autonotataviridae</taxon>
        <taxon>Pollyceevirus</taxon>
        <taxon>Pollyceevirus Eisa9</taxon>
    </lineage>
</organism>
<name>A0AAE8YN65_9CAUD</name>
<dbReference type="Proteomes" id="UP000828016">
    <property type="component" value="Segment"/>
</dbReference>
<accession>A0AAE8YN65</accession>
<sequence>MTYDIQAAIAAAAAVEKDMNEVQKGGGDYKPPAAGGCIVTLVGYVELGIQHVPASKHDPIKFPAKDEDQVDLIFEISGKGHEAKEIDGKFYPERMTVNLKKSLNEKAWFYRIFKMFTAAYPELGATHMAQFLGKHFLSKIEHSVPKKEGDRVYASLKQKAAGYVFSAPQFTNPATDETTVIPAPKLYSSFRCFLWAVPSQEMWDSLFIEGMYDAKVDEKTKKEIYPAKSKNVIQNKIKAAKNFQGSPIFDILGDSVLDLPDTDAAALEGITADDLPDNAPANDQAAVDEALAGIL</sequence>
<protein>
    <submittedName>
        <fullName evidence="1">Uncharacterized protein</fullName>
    </submittedName>
</protein>
<keyword evidence="2" id="KW-1185">Reference proteome</keyword>
<proteinExistence type="predicted"/>
<dbReference type="EMBL" id="OL581612">
    <property type="protein sequence ID" value="UGL61124.1"/>
    <property type="molecule type" value="Genomic_DNA"/>
</dbReference>